<evidence type="ECO:0000313" key="3">
    <source>
        <dbReference type="EMBL" id="SEK02015.1"/>
    </source>
</evidence>
<name>A0A1H7DUN5_9BURK</name>
<dbReference type="EMBL" id="FNYE01000031">
    <property type="protein sequence ID" value="SEK02015.1"/>
    <property type="molecule type" value="Genomic_DNA"/>
</dbReference>
<protein>
    <recommendedName>
        <fullName evidence="2">Scaffold protein FimL second domain-containing protein</fullName>
    </recommendedName>
</protein>
<dbReference type="AlphaFoldDB" id="A0A1H7DUN5"/>
<dbReference type="STRING" id="667676.SAMN05192539_103114"/>
<dbReference type="RefSeq" id="WP_090871569.1">
    <property type="nucleotide sequence ID" value="NZ_FNYE01000031.1"/>
</dbReference>
<evidence type="ECO:0000313" key="4">
    <source>
        <dbReference type="Proteomes" id="UP000198866"/>
    </source>
</evidence>
<feature type="domain" description="Scaffold protein FimL second" evidence="2">
    <location>
        <begin position="154"/>
        <end position="285"/>
    </location>
</feature>
<gene>
    <name evidence="3" type="ORF">SAMN05192539_103114</name>
</gene>
<keyword evidence="4" id="KW-1185">Reference proteome</keyword>
<dbReference type="Pfam" id="PF26379">
    <property type="entry name" value="FimL_2nd"/>
    <property type="match status" value="1"/>
</dbReference>
<accession>A0A1H7DUN5</accession>
<dbReference type="Proteomes" id="UP000198866">
    <property type="component" value="Unassembled WGS sequence"/>
</dbReference>
<dbReference type="InterPro" id="IPR058661">
    <property type="entry name" value="FimL_2nd"/>
</dbReference>
<evidence type="ECO:0000256" key="1">
    <source>
        <dbReference type="SAM" id="MobiDB-lite"/>
    </source>
</evidence>
<reference evidence="4" key="1">
    <citation type="submission" date="2016-10" db="EMBL/GenBank/DDBJ databases">
        <authorList>
            <person name="Varghese N."/>
            <person name="Submissions S."/>
        </authorList>
    </citation>
    <scope>NUCLEOTIDE SEQUENCE [LARGE SCALE GENOMIC DNA]</scope>
    <source>
        <strain evidence="4">LMG 26031</strain>
    </source>
</reference>
<sequence length="478" mass="50108">MTPRSASPDTLDALPNPRGGAVRPAEQAIADALDAFDERRDMTAQLLVAVRALREAGWVAAQRFTDALLLVSPMAVSGLADEAPARATFGAALQAFHAALERRNLRELNCSPLLFSHYQALSTHIAQHTPGYSVTFEDVALAGRPIPPVALRSQSAARLAHARARYERALLPVLRSKGNVGTSAAVAGAVNAALGDLDACLTELAGPDPYDFWRLASACARALRTRGLSIEDAETRRFYARCNLALADEAHGIPLAPRSLVRATLALLWRDYALFGAAAEDTEHVELLRDYGLTVDWHIAGTQASEALWEAGAHQAEAWAAHVAMTRELGVLTVNANAYEDFLQTADGAIVALTDHARAADNPQKADPSAALQAGDAAYRLGAAASALGLGQVALLADALGLAWRRRAHAGVSTPAVRAHVVVDAPGAPSLEAAAEALRAMLHKVAAGVAPQSATTALAALTHAIEQAARSGSRARAG</sequence>
<dbReference type="OrthoDB" id="9035723at2"/>
<proteinExistence type="predicted"/>
<evidence type="ECO:0000259" key="2">
    <source>
        <dbReference type="Pfam" id="PF26379"/>
    </source>
</evidence>
<feature type="region of interest" description="Disordered" evidence="1">
    <location>
        <begin position="1"/>
        <end position="21"/>
    </location>
</feature>
<organism evidence="3 4">
    <name type="scientific">Paraburkholderia diazotrophica</name>
    <dbReference type="NCBI Taxonomy" id="667676"/>
    <lineage>
        <taxon>Bacteria</taxon>
        <taxon>Pseudomonadati</taxon>
        <taxon>Pseudomonadota</taxon>
        <taxon>Betaproteobacteria</taxon>
        <taxon>Burkholderiales</taxon>
        <taxon>Burkholderiaceae</taxon>
        <taxon>Paraburkholderia</taxon>
    </lineage>
</organism>